<dbReference type="PANTHER" id="PTHR12558">
    <property type="entry name" value="CELL DIVISION CYCLE 16,23,27"/>
    <property type="match status" value="1"/>
</dbReference>
<gene>
    <name evidence="2" type="ORF">SAMN04488036_109147</name>
</gene>
<dbReference type="Proteomes" id="UP000198851">
    <property type="component" value="Unassembled WGS sequence"/>
</dbReference>
<dbReference type="Pfam" id="PF13432">
    <property type="entry name" value="TPR_16"/>
    <property type="match status" value="3"/>
</dbReference>
<keyword evidence="1" id="KW-0802">TPR repeat</keyword>
<accession>A0A1I4GSM1</accession>
<dbReference type="PROSITE" id="PS50005">
    <property type="entry name" value="TPR"/>
    <property type="match status" value="2"/>
</dbReference>
<dbReference type="InterPro" id="IPR019734">
    <property type="entry name" value="TPR_rpt"/>
</dbReference>
<dbReference type="SUPFAM" id="SSF48452">
    <property type="entry name" value="TPR-like"/>
    <property type="match status" value="3"/>
</dbReference>
<dbReference type="SMART" id="SM00028">
    <property type="entry name" value="TPR"/>
    <property type="match status" value="7"/>
</dbReference>
<dbReference type="STRING" id="1280847.SAMN04488036_109147"/>
<evidence type="ECO:0000313" key="2">
    <source>
        <dbReference type="EMBL" id="SFL32483.1"/>
    </source>
</evidence>
<keyword evidence="3" id="KW-1185">Reference proteome</keyword>
<proteinExistence type="predicted"/>
<feature type="repeat" description="TPR" evidence="1">
    <location>
        <begin position="201"/>
        <end position="234"/>
    </location>
</feature>
<evidence type="ECO:0000313" key="3">
    <source>
        <dbReference type="Proteomes" id="UP000198851"/>
    </source>
</evidence>
<dbReference type="Gene3D" id="1.25.40.10">
    <property type="entry name" value="Tetratricopeptide repeat domain"/>
    <property type="match status" value="3"/>
</dbReference>
<organism evidence="2 3">
    <name type="scientific">Shimia haliotis</name>
    <dbReference type="NCBI Taxonomy" id="1280847"/>
    <lineage>
        <taxon>Bacteria</taxon>
        <taxon>Pseudomonadati</taxon>
        <taxon>Pseudomonadota</taxon>
        <taxon>Alphaproteobacteria</taxon>
        <taxon>Rhodobacterales</taxon>
        <taxon>Roseobacteraceae</taxon>
    </lineage>
</organism>
<reference evidence="3" key="1">
    <citation type="submission" date="2016-10" db="EMBL/GenBank/DDBJ databases">
        <authorList>
            <person name="Varghese N."/>
            <person name="Submissions S."/>
        </authorList>
    </citation>
    <scope>NUCLEOTIDE SEQUENCE [LARGE SCALE GENOMIC DNA]</scope>
    <source>
        <strain evidence="3">DSM 28453</strain>
    </source>
</reference>
<feature type="repeat" description="TPR" evidence="1">
    <location>
        <begin position="167"/>
        <end position="200"/>
    </location>
</feature>
<dbReference type="PANTHER" id="PTHR12558:SF33">
    <property type="entry name" value="BLL7664 PROTEIN"/>
    <property type="match status" value="1"/>
</dbReference>
<name>A0A1I4GSM1_9RHOB</name>
<dbReference type="AlphaFoldDB" id="A0A1I4GSM1"/>
<dbReference type="OrthoDB" id="7702646at2"/>
<dbReference type="RefSeq" id="WP_093325648.1">
    <property type="nucleotide sequence ID" value="NZ_FOSZ01000009.1"/>
</dbReference>
<dbReference type="EMBL" id="FOSZ01000009">
    <property type="protein sequence ID" value="SFL32483.1"/>
    <property type="molecule type" value="Genomic_DNA"/>
</dbReference>
<dbReference type="InterPro" id="IPR011990">
    <property type="entry name" value="TPR-like_helical_dom_sf"/>
</dbReference>
<evidence type="ECO:0000256" key="1">
    <source>
        <dbReference type="PROSITE-ProRule" id="PRU00339"/>
    </source>
</evidence>
<sequence>MNFSEITLIAVLSIAHPLQAKPLLTSSEETYESVCIDYSDTAERLIDICSRALESNGATLADRLEMMDSLAWAHEGVGDDAKAQAVFEDIYALDPSAAQGLAGLAWMAYGREGYEVAADWFKKALAVAPEEDTLAGLGASLYELGEISLDETIGYLDAALAIDPEYAWAIRQKGWVLEEEGRYDDALSAFEEALTLNPDDFNALYGIGYVHTEDEGWDAALHALNRALQVDPDHPWALSRRSLALLYLDRPAQSLKDGKRVIALMPESSEGYVRVARAEAEMGRGADALSTLEEAVGVVGYDPYLIYWQARFLWNADRASEALDLLAKVFENQDQDYFDHSLLLRILLEQEQFEQARPAVDAALAEYPDAAFLMFYESLVLVGEGDYVAAETRFDEAMAADLPRSQLKRFLKSLVGAAQYVQAVQMRVRYSAMDE</sequence>
<dbReference type="PROSITE" id="PS50293">
    <property type="entry name" value="TPR_REGION"/>
    <property type="match status" value="1"/>
</dbReference>
<protein>
    <submittedName>
        <fullName evidence="2">TPR repeat-containing protein</fullName>
    </submittedName>
</protein>